<feature type="compositionally biased region" description="Basic and acidic residues" evidence="1">
    <location>
        <begin position="71"/>
        <end position="82"/>
    </location>
</feature>
<dbReference type="Proteomes" id="UP000000311">
    <property type="component" value="Unassembled WGS sequence"/>
</dbReference>
<sequence length="101" mass="11501">MFTFGLCLLEENRENYTSAFVWYKEQKKAGDEHEEKEEENEGETERRSLGKLSFESGPGIVAPCGGSRGTDYFRRRGRRDAEGSGQAGEEEDRRVLFSSPK</sequence>
<evidence type="ECO:0000313" key="2">
    <source>
        <dbReference type="EMBL" id="EFN73050.1"/>
    </source>
</evidence>
<evidence type="ECO:0000313" key="3">
    <source>
        <dbReference type="Proteomes" id="UP000000311"/>
    </source>
</evidence>
<feature type="region of interest" description="Disordered" evidence="1">
    <location>
        <begin position="27"/>
        <end position="101"/>
    </location>
</feature>
<evidence type="ECO:0000256" key="1">
    <source>
        <dbReference type="SAM" id="MobiDB-lite"/>
    </source>
</evidence>
<dbReference type="InParanoid" id="E2A0Z7"/>
<accession>E2A0Z7</accession>
<keyword evidence="3" id="KW-1185">Reference proteome</keyword>
<name>E2A0Z7_CAMFO</name>
<protein>
    <submittedName>
        <fullName evidence="2">Uncharacterized protein</fullName>
    </submittedName>
</protein>
<gene>
    <name evidence="2" type="ORF">EAG_11343</name>
</gene>
<dbReference type="EMBL" id="GL435626">
    <property type="protein sequence ID" value="EFN73050.1"/>
    <property type="molecule type" value="Genomic_DNA"/>
</dbReference>
<dbReference type="AlphaFoldDB" id="E2A0Z7"/>
<proteinExistence type="predicted"/>
<reference evidence="2 3" key="1">
    <citation type="journal article" date="2010" name="Science">
        <title>Genomic comparison of the ants Camponotus floridanus and Harpegnathos saltator.</title>
        <authorList>
            <person name="Bonasio R."/>
            <person name="Zhang G."/>
            <person name="Ye C."/>
            <person name="Mutti N.S."/>
            <person name="Fang X."/>
            <person name="Qin N."/>
            <person name="Donahue G."/>
            <person name="Yang P."/>
            <person name="Li Q."/>
            <person name="Li C."/>
            <person name="Zhang P."/>
            <person name="Huang Z."/>
            <person name="Berger S.L."/>
            <person name="Reinberg D."/>
            <person name="Wang J."/>
            <person name="Liebig J."/>
        </authorList>
    </citation>
    <scope>NUCLEOTIDE SEQUENCE [LARGE SCALE GENOMIC DNA]</scope>
    <source>
        <strain evidence="3">C129</strain>
    </source>
</reference>
<organism evidence="3">
    <name type="scientific">Camponotus floridanus</name>
    <name type="common">Florida carpenter ant</name>
    <dbReference type="NCBI Taxonomy" id="104421"/>
    <lineage>
        <taxon>Eukaryota</taxon>
        <taxon>Metazoa</taxon>
        <taxon>Ecdysozoa</taxon>
        <taxon>Arthropoda</taxon>
        <taxon>Hexapoda</taxon>
        <taxon>Insecta</taxon>
        <taxon>Pterygota</taxon>
        <taxon>Neoptera</taxon>
        <taxon>Endopterygota</taxon>
        <taxon>Hymenoptera</taxon>
        <taxon>Apocrita</taxon>
        <taxon>Aculeata</taxon>
        <taxon>Formicoidea</taxon>
        <taxon>Formicidae</taxon>
        <taxon>Formicinae</taxon>
        <taxon>Camponotus</taxon>
    </lineage>
</organism>